<gene>
    <name evidence="1" type="ORF">JJB07_01125</name>
</gene>
<dbReference type="RefSeq" id="WP_201630404.1">
    <property type="nucleotide sequence ID" value="NZ_JAEQNB010000001.1"/>
</dbReference>
<dbReference type="EMBL" id="JAEQNB010000001">
    <property type="protein sequence ID" value="MBL0385233.1"/>
    <property type="molecule type" value="Genomic_DNA"/>
</dbReference>
<comment type="caution">
    <text evidence="1">The sequence shown here is derived from an EMBL/GenBank/DDBJ whole genome shotgun (WGS) entry which is preliminary data.</text>
</comment>
<reference evidence="1 2" key="1">
    <citation type="submission" date="2021-01" db="EMBL/GenBank/DDBJ databases">
        <title>Tumebacillus sp. strain ITR2 16S ribosomal RNA gene Genome sequencing and assembly.</title>
        <authorList>
            <person name="Kang M."/>
        </authorList>
    </citation>
    <scope>NUCLEOTIDE SEQUENCE [LARGE SCALE GENOMIC DNA]</scope>
    <source>
        <strain evidence="1 2">ITR2</strain>
    </source>
</reference>
<accession>A0ABS1J4N3</accession>
<evidence type="ECO:0000313" key="1">
    <source>
        <dbReference type="EMBL" id="MBL0385233.1"/>
    </source>
</evidence>
<proteinExistence type="predicted"/>
<organism evidence="1 2">
    <name type="scientific">Tumebacillus amylolyticus</name>
    <dbReference type="NCBI Taxonomy" id="2801339"/>
    <lineage>
        <taxon>Bacteria</taxon>
        <taxon>Bacillati</taxon>
        <taxon>Bacillota</taxon>
        <taxon>Bacilli</taxon>
        <taxon>Bacillales</taxon>
        <taxon>Alicyclobacillaceae</taxon>
        <taxon>Tumebacillus</taxon>
    </lineage>
</organism>
<sequence>MDIIQLPDIWFHGTTEAESPTLASGIQVSFGREFTDFWQGFYVTSCPFQAFYWAQEKRNTYNERQRFRRTKIKGYKPEFTKALVIIYRLDKQKLFAFRGRIFAREPDADWGGFVYNNRNGLHVSAHYGRYKTYEFVEHNLDFTYDYVFGPLADGLPNFAEVSSLLRLKKIPFEDFVSAISPRGVMKDQLSFHSDQAAICLTPLLEVNTDAEANQFLQEYRSAR</sequence>
<dbReference type="Pfam" id="PF13151">
    <property type="entry name" value="DUF3990"/>
    <property type="match status" value="1"/>
</dbReference>
<protein>
    <submittedName>
        <fullName evidence="1">DUF3990 domain-containing protein</fullName>
    </submittedName>
</protein>
<dbReference type="Proteomes" id="UP000602284">
    <property type="component" value="Unassembled WGS sequence"/>
</dbReference>
<evidence type="ECO:0000313" key="2">
    <source>
        <dbReference type="Proteomes" id="UP000602284"/>
    </source>
</evidence>
<name>A0ABS1J4N3_9BACL</name>
<keyword evidence="2" id="KW-1185">Reference proteome</keyword>
<dbReference type="InterPro" id="IPR025051">
    <property type="entry name" value="DUF3990"/>
</dbReference>